<proteinExistence type="predicted"/>
<dbReference type="PANTHER" id="PTHR43222:SF2">
    <property type="entry name" value="NUDIX HYDROLASE 23, CHLOROPLASTIC"/>
    <property type="match status" value="1"/>
</dbReference>
<dbReference type="RefSeq" id="WP_377554682.1">
    <property type="nucleotide sequence ID" value="NZ_JBHUHQ010000002.1"/>
</dbReference>
<protein>
    <submittedName>
        <fullName evidence="3">NUDIX domain-containing protein</fullName>
    </submittedName>
</protein>
<reference evidence="4" key="1">
    <citation type="journal article" date="2019" name="Int. J. Syst. Evol. Microbiol.">
        <title>The Global Catalogue of Microorganisms (GCM) 10K type strain sequencing project: providing services to taxonomists for standard genome sequencing and annotation.</title>
        <authorList>
            <consortium name="The Broad Institute Genomics Platform"/>
            <consortium name="The Broad Institute Genome Sequencing Center for Infectious Disease"/>
            <person name="Wu L."/>
            <person name="Ma J."/>
        </authorList>
    </citation>
    <scope>NUCLEOTIDE SEQUENCE [LARGE SCALE GENOMIC DNA]</scope>
    <source>
        <strain evidence="4">R28</strain>
    </source>
</reference>
<dbReference type="InterPro" id="IPR015797">
    <property type="entry name" value="NUDIX_hydrolase-like_dom_sf"/>
</dbReference>
<dbReference type="SUPFAM" id="SSF55811">
    <property type="entry name" value="Nudix"/>
    <property type="match status" value="1"/>
</dbReference>
<comment type="caution">
    <text evidence="3">The sequence shown here is derived from an EMBL/GenBank/DDBJ whole genome shotgun (WGS) entry which is preliminary data.</text>
</comment>
<dbReference type="CDD" id="cd18886">
    <property type="entry name" value="NUDIX_MutT_Nudt1"/>
    <property type="match status" value="1"/>
</dbReference>
<keyword evidence="4" id="KW-1185">Reference proteome</keyword>
<dbReference type="Gene3D" id="3.90.79.10">
    <property type="entry name" value="Nucleoside Triphosphate Pyrophosphohydrolase"/>
    <property type="match status" value="1"/>
</dbReference>
<dbReference type="PROSITE" id="PS51462">
    <property type="entry name" value="NUDIX"/>
    <property type="match status" value="1"/>
</dbReference>
<evidence type="ECO:0000313" key="4">
    <source>
        <dbReference type="Proteomes" id="UP001597383"/>
    </source>
</evidence>
<dbReference type="Pfam" id="PF00293">
    <property type="entry name" value="NUDIX"/>
    <property type="match status" value="1"/>
</dbReference>
<name>A0ABW4VV19_9BACI</name>
<keyword evidence="1" id="KW-0378">Hydrolase</keyword>
<dbReference type="Proteomes" id="UP001597383">
    <property type="component" value="Unassembled WGS sequence"/>
</dbReference>
<evidence type="ECO:0000313" key="3">
    <source>
        <dbReference type="EMBL" id="MFD2042951.1"/>
    </source>
</evidence>
<accession>A0ABW4VV19</accession>
<dbReference type="EMBL" id="JBHUHQ010000002">
    <property type="protein sequence ID" value="MFD2042951.1"/>
    <property type="molecule type" value="Genomic_DNA"/>
</dbReference>
<dbReference type="InterPro" id="IPR020084">
    <property type="entry name" value="NUDIX_hydrolase_CS"/>
</dbReference>
<gene>
    <name evidence="3" type="ORF">ACFSJF_01330</name>
</gene>
<dbReference type="PROSITE" id="PS00893">
    <property type="entry name" value="NUDIX_BOX"/>
    <property type="match status" value="1"/>
</dbReference>
<dbReference type="PANTHER" id="PTHR43222">
    <property type="entry name" value="NUDIX HYDROLASE 23"/>
    <property type="match status" value="1"/>
</dbReference>
<evidence type="ECO:0000256" key="1">
    <source>
        <dbReference type="ARBA" id="ARBA00022801"/>
    </source>
</evidence>
<feature type="domain" description="Nudix hydrolase" evidence="2">
    <location>
        <begin position="1"/>
        <end position="131"/>
    </location>
</feature>
<dbReference type="InterPro" id="IPR000086">
    <property type="entry name" value="NUDIX_hydrolase_dom"/>
</dbReference>
<organism evidence="3 4">
    <name type="scientific">Ornithinibacillus salinisoli</name>
    <dbReference type="NCBI Taxonomy" id="1848459"/>
    <lineage>
        <taxon>Bacteria</taxon>
        <taxon>Bacillati</taxon>
        <taxon>Bacillota</taxon>
        <taxon>Bacilli</taxon>
        <taxon>Bacillales</taxon>
        <taxon>Bacillaceae</taxon>
        <taxon>Ornithinibacillus</taxon>
    </lineage>
</organism>
<sequence length="163" mass="18916">MLKYTIAFIKRGEEILLLNRESSTWMGSWNGVGGKIEKDETPTECIIREIKEETGLKVESVDYRGTVTWNVNSLNVNSGMYAFVVELPSTYHYYTPIKTVEGILDWKKVDWIFHPENTGVANLNYFLSQILDNDEIYNYHFSYRNGEVHEFKTSSIVDNLETI</sequence>
<evidence type="ECO:0000259" key="2">
    <source>
        <dbReference type="PROSITE" id="PS51462"/>
    </source>
</evidence>